<dbReference type="InterPro" id="IPR044060">
    <property type="entry name" value="Bacterial_rp_domain"/>
</dbReference>
<evidence type="ECO:0000313" key="3">
    <source>
        <dbReference type="EMBL" id="TGE25107.1"/>
    </source>
</evidence>
<feature type="domain" description="SGNH hydrolase-type esterase" evidence="1">
    <location>
        <begin position="56"/>
        <end position="184"/>
    </location>
</feature>
<sequence>MPFGASATQGDATHASYRRPLWQKLAAGGYSVDFVGSQRLNSGGPPPSSDFDLDHEGHWGLRTDELLVSTRQWADAARPDVVLLHAGSNDAFQNQNVTGTRDELGQIIDQLRLAQPTVQIILAQLLPTALSPGNTNINALNALLPDLAQQKSTPQSRVVIVDQNTGFDPATDMYDGVHLNATGEDKMSTRWYAALQGLLGPPPPGAYPLLLATTGSGSVARNPNLSSYPSGGGVMLTATPGPGQFFLNWSGDATGSTNPLLVSMTGAKSITANFAPASVTSYTLVNADTDQDIQPLTNGMTLDLATLPTRHLNVRANTNPVTIGSVLLELSGTEQKSQVESLTPYALFSDAGGDYNSWPPSAGSYRLEATAFSGAGGGGAASPPFVVQFSVVDQGSAPTFALTVGASGGGTVSKNPDKPTYVSGENVQLTATPAYGQVFMGWSGDATGTTNPLTLVMNSNKTVTAQFASMSGGPVGLGFLLVNADTDQDLQPLASGAVLDLATLPTQHLNIRLNSTATSGSVVFALTGAQTQNQTESVAPYALFSDSGGDYNSWTPPLGNYSLTATTYSGAGGQGTPGATVTVTFSVTTSQVLTITGFTLVNADTDTDIQPLTAGTTLNLKTLPTRNLNIRANTSPPTVGSVLFRLSGAEQRFQTESVVPYALFSDSGGDYNPWTPQSGSYSLTAQPYTEASGGGNAGQALTILFSVSNTANTGTASETPVATLLQDDARAYPNPSADGRYTLYLPQRGGQAVTYTLVSALGTQMATGSVAGNAGATIQLDFARYMQPQAFYYLVLESGGRATRVKLLRQ</sequence>
<gene>
    <name evidence="3" type="ORF">E5K00_07880</name>
</gene>
<dbReference type="SUPFAM" id="SSF52266">
    <property type="entry name" value="SGNH hydrolase"/>
    <property type="match status" value="1"/>
</dbReference>
<evidence type="ECO:0000259" key="2">
    <source>
        <dbReference type="Pfam" id="PF18998"/>
    </source>
</evidence>
<dbReference type="InterPro" id="IPR013830">
    <property type="entry name" value="SGNH_hydro"/>
</dbReference>
<feature type="domain" description="Bacterial repeat" evidence="2">
    <location>
        <begin position="209"/>
        <end position="277"/>
    </location>
</feature>
<dbReference type="RefSeq" id="WP_135462686.1">
    <property type="nucleotide sequence ID" value="NZ_SRLC01000001.1"/>
</dbReference>
<reference evidence="3 4" key="1">
    <citation type="submission" date="2019-04" db="EMBL/GenBank/DDBJ databases">
        <authorList>
            <person name="Feng G."/>
            <person name="Zhang J."/>
            <person name="Zhu H."/>
        </authorList>
    </citation>
    <scope>NUCLEOTIDE SEQUENCE [LARGE SCALE GENOMIC DNA]</scope>
    <source>
        <strain evidence="3 4">JCM 31653</strain>
    </source>
</reference>
<dbReference type="GO" id="GO:0004622">
    <property type="term" value="F:phosphatidylcholine lysophospholipase activity"/>
    <property type="evidence" value="ECO:0007669"/>
    <property type="project" value="TreeGrafter"/>
</dbReference>
<keyword evidence="4" id="KW-1185">Reference proteome</keyword>
<evidence type="ECO:0000259" key="1">
    <source>
        <dbReference type="Pfam" id="PF13472"/>
    </source>
</evidence>
<comment type="caution">
    <text evidence="3">The sequence shown here is derived from an EMBL/GenBank/DDBJ whole genome shotgun (WGS) entry which is preliminary data.</text>
</comment>
<feature type="domain" description="Bacterial repeat" evidence="2">
    <location>
        <begin position="401"/>
        <end position="469"/>
    </location>
</feature>
<protein>
    <recommendedName>
        <fullName evidence="5">T9SS type A sorting domain-containing protein</fullName>
    </recommendedName>
</protein>
<dbReference type="PANTHER" id="PTHR30383">
    <property type="entry name" value="THIOESTERASE 1/PROTEASE 1/LYSOPHOSPHOLIPASE L1"/>
    <property type="match status" value="1"/>
</dbReference>
<proteinExistence type="predicted"/>
<dbReference type="PANTHER" id="PTHR30383:SF2">
    <property type="entry name" value="CELLULOSE-BINDING PROTEIN"/>
    <property type="match status" value="1"/>
</dbReference>
<dbReference type="OrthoDB" id="9786188at2"/>
<dbReference type="Gene3D" id="3.40.50.1110">
    <property type="entry name" value="SGNH hydrolase"/>
    <property type="match status" value="1"/>
</dbReference>
<dbReference type="CDD" id="cd01833">
    <property type="entry name" value="XynB_like"/>
    <property type="match status" value="1"/>
</dbReference>
<dbReference type="AlphaFoldDB" id="A0A4Z0Q4Y6"/>
<accession>A0A4Z0Q4Y6</accession>
<evidence type="ECO:0000313" key="4">
    <source>
        <dbReference type="Proteomes" id="UP000297549"/>
    </source>
</evidence>
<name>A0A4Z0Q4Y6_9BACT</name>
<dbReference type="EMBL" id="SRLC01000001">
    <property type="protein sequence ID" value="TGE25107.1"/>
    <property type="molecule type" value="Genomic_DNA"/>
</dbReference>
<dbReference type="Proteomes" id="UP000297549">
    <property type="component" value="Unassembled WGS sequence"/>
</dbReference>
<dbReference type="InterPro" id="IPR036514">
    <property type="entry name" value="SGNH_hydro_sf"/>
</dbReference>
<organism evidence="3 4">
    <name type="scientific">Hymenobacter aquaticus</name>
    <dbReference type="NCBI Taxonomy" id="1867101"/>
    <lineage>
        <taxon>Bacteria</taxon>
        <taxon>Pseudomonadati</taxon>
        <taxon>Bacteroidota</taxon>
        <taxon>Cytophagia</taxon>
        <taxon>Cytophagales</taxon>
        <taxon>Hymenobacteraceae</taxon>
        <taxon>Hymenobacter</taxon>
    </lineage>
</organism>
<evidence type="ECO:0008006" key="5">
    <source>
        <dbReference type="Google" id="ProtNLM"/>
    </source>
</evidence>
<dbReference type="InterPro" id="IPR051532">
    <property type="entry name" value="Ester_Hydrolysis_Enzymes"/>
</dbReference>
<dbReference type="Pfam" id="PF18998">
    <property type="entry name" value="Flg_new_2"/>
    <property type="match status" value="2"/>
</dbReference>
<dbReference type="Pfam" id="PF13472">
    <property type="entry name" value="Lipase_GDSL_2"/>
    <property type="match status" value="1"/>
</dbReference>